<dbReference type="Gene3D" id="2.160.20.20">
    <property type="match status" value="1"/>
</dbReference>
<keyword evidence="9" id="KW-1185">Reference proteome</keyword>
<protein>
    <submittedName>
        <fullName evidence="7">AAA family ATPase</fullName>
    </submittedName>
</protein>
<dbReference type="GO" id="GO:0005524">
    <property type="term" value="F:ATP binding"/>
    <property type="evidence" value="ECO:0007669"/>
    <property type="project" value="UniProtKB-KW"/>
</dbReference>
<evidence type="ECO:0000313" key="9">
    <source>
        <dbReference type="Proteomes" id="UP000216316"/>
    </source>
</evidence>
<dbReference type="SUPFAM" id="SSF52540">
    <property type="entry name" value="P-loop containing nucleoside triphosphate hydrolases"/>
    <property type="match status" value="1"/>
</dbReference>
<keyword evidence="2" id="KW-0547">Nucleotide-binding</keyword>
<sequence>MTVFVVGPDDAGFFKRERTTWEFEDALNAAEAGDRIEIQRNYNFPVQEKNYTIEKNLTIYSASSLTHLNGEIFIKNGAHVKLENFSIISCQDKSNCLQVREGSSLEATNLSLTNMADSGENYPIIYLDASSYAQFDNLRVSENKIGDGNHRIYVENSTLTVTNSELNCKLYSSNSEINFENTSIDCSFSNTISVYDQSKIAFSHVTVTGGNAEKDYPAFFIKNSTAVLTYCVIDQNDYSAALCEKEKSNVTCIGSIISSVSLTSSKLILKEDCRILESIVLRSSSILNADDILLDGKDNGKINLFATDHSTISASWIGFAFESSPNIKLEDNVQFNVNELCILKFDSENDTFVLNDKNEYPILQECSKDKIKRFSNPKKEETNQPAEPKNKPRLSGMQQLDEMIGLETVKQQVKEFIAVAVLNKKRQEKGLSSTSQTLHSLFLGNPGTGKTTVARIVGHILYEKGVIAEDKLIETSRADLVAGYVGQTAEKTRKVLESALGGILFVDEAYTLASGGQNDFGKEAIDEILKFMEDHRSNIMIIFAGYTDNMEKFLETNPGLRSRIPNKFDFEDYSVEEMVQIGLLSLRKQQYKVDPTDYADLLKNNLSKDNDKSNGRWVRNLNGEIIKKQAVRVTASENYSDADLVNITKSDLDAVKL</sequence>
<accession>A0A256LHB9</accession>
<dbReference type="SMART" id="SM00382">
    <property type="entry name" value="AAA"/>
    <property type="match status" value="1"/>
</dbReference>
<evidence type="ECO:0000313" key="7">
    <source>
        <dbReference type="EMBL" id="OYR92804.1"/>
    </source>
</evidence>
<dbReference type="Proteomes" id="UP000215828">
    <property type="component" value="Unassembled WGS sequence"/>
</dbReference>
<dbReference type="PANTHER" id="PTHR43392:SF2">
    <property type="entry name" value="AAA-TYPE ATPASE FAMILY PROTEIN _ ANKYRIN REPEAT FAMILY PROTEIN"/>
    <property type="match status" value="1"/>
</dbReference>
<dbReference type="Pfam" id="PF00004">
    <property type="entry name" value="AAA"/>
    <property type="match status" value="1"/>
</dbReference>
<dbReference type="InterPro" id="IPR000641">
    <property type="entry name" value="CbxX/CfxQ"/>
</dbReference>
<reference evidence="8 9" key="3">
    <citation type="submission" date="2017-09" db="EMBL/GenBank/DDBJ databases">
        <title>Tripartite evolution among Lactobacillus johnsonii, Lactobacillus taiwanensis, Lactobacillus reuteri and their rodent host.</title>
        <authorList>
            <person name="Wang T."/>
            <person name="Knowles S."/>
            <person name="Cheng C."/>
        </authorList>
    </citation>
    <scope>NUCLEOTIDE SEQUENCE [LARGE SCALE GENOMIC DNA]</scope>
    <source>
        <strain evidence="7 8">609q</strain>
        <strain evidence="6 9">609u</strain>
    </source>
</reference>
<dbReference type="GO" id="GO:0016887">
    <property type="term" value="F:ATP hydrolysis activity"/>
    <property type="evidence" value="ECO:0007669"/>
    <property type="project" value="InterPro"/>
</dbReference>
<keyword evidence="3" id="KW-0067">ATP-binding</keyword>
<name>A0A256LHB9_9LACO</name>
<dbReference type="InterPro" id="IPR041627">
    <property type="entry name" value="AAA_lid_6"/>
</dbReference>
<dbReference type="Gene3D" id="1.10.8.60">
    <property type="match status" value="1"/>
</dbReference>
<evidence type="ECO:0000256" key="4">
    <source>
        <dbReference type="SAM" id="MobiDB-lite"/>
    </source>
</evidence>
<organism evidence="7 8">
    <name type="scientific">Lactobacillus taiwanensis</name>
    <dbReference type="NCBI Taxonomy" id="508451"/>
    <lineage>
        <taxon>Bacteria</taxon>
        <taxon>Bacillati</taxon>
        <taxon>Bacillota</taxon>
        <taxon>Bacilli</taxon>
        <taxon>Lactobacillales</taxon>
        <taxon>Lactobacillaceae</taxon>
        <taxon>Lactobacillus</taxon>
    </lineage>
</organism>
<dbReference type="InterPro" id="IPR012332">
    <property type="entry name" value="Autotransporter_pectin_lyase_C"/>
</dbReference>
<feature type="domain" description="AAA+ ATPase" evidence="5">
    <location>
        <begin position="436"/>
        <end position="574"/>
    </location>
</feature>
<reference evidence="7 8" key="1">
    <citation type="submission" date="2017-04" db="EMBL/GenBank/DDBJ databases">
        <authorList>
            <person name="Afonso C.L."/>
            <person name="Miller P.J."/>
            <person name="Scott M.A."/>
            <person name="Spackman E."/>
            <person name="Goraichik I."/>
            <person name="Dimitrov K.M."/>
            <person name="Suarez D.L."/>
            <person name="Swayne D.E."/>
        </authorList>
    </citation>
    <scope>NUCLEOTIDE SEQUENCE [LARGE SCALE GENOMIC DNA]</scope>
    <source>
        <strain evidence="7 8">609q</strain>
    </source>
</reference>
<comment type="similarity">
    <text evidence="1">Belongs to the CbxX/CfxQ family.</text>
</comment>
<proteinExistence type="inferred from homology"/>
<dbReference type="PRINTS" id="PR00819">
    <property type="entry name" value="CBXCFQXSUPER"/>
</dbReference>
<dbReference type="SUPFAM" id="SSF51126">
    <property type="entry name" value="Pectin lyase-like"/>
    <property type="match status" value="1"/>
</dbReference>
<dbReference type="InterPro" id="IPR011050">
    <property type="entry name" value="Pectin_lyase_fold/virulence"/>
</dbReference>
<dbReference type="Gene3D" id="3.40.50.300">
    <property type="entry name" value="P-loop containing nucleotide triphosphate hydrolases"/>
    <property type="match status" value="1"/>
</dbReference>
<dbReference type="InterPro" id="IPR003593">
    <property type="entry name" value="AAA+_ATPase"/>
</dbReference>
<evidence type="ECO:0000313" key="6">
    <source>
        <dbReference type="EMBL" id="OYR88781.1"/>
    </source>
</evidence>
<evidence type="ECO:0000256" key="1">
    <source>
        <dbReference type="ARBA" id="ARBA00010378"/>
    </source>
</evidence>
<dbReference type="Pfam" id="PF17866">
    <property type="entry name" value="AAA_lid_6"/>
    <property type="match status" value="1"/>
</dbReference>
<dbReference type="InterPro" id="IPR027417">
    <property type="entry name" value="P-loop_NTPase"/>
</dbReference>
<dbReference type="CDD" id="cd00009">
    <property type="entry name" value="AAA"/>
    <property type="match status" value="1"/>
</dbReference>
<dbReference type="RefSeq" id="WP_094495765.1">
    <property type="nucleotide sequence ID" value="NZ_NGNV01000005.1"/>
</dbReference>
<dbReference type="PANTHER" id="PTHR43392">
    <property type="entry name" value="AAA-TYPE ATPASE FAMILY PROTEIN / ANKYRIN REPEAT FAMILY PROTEIN"/>
    <property type="match status" value="1"/>
</dbReference>
<dbReference type="AlphaFoldDB" id="A0A256LHB9"/>
<evidence type="ECO:0000256" key="2">
    <source>
        <dbReference type="ARBA" id="ARBA00022741"/>
    </source>
</evidence>
<dbReference type="EMBL" id="NGNV01000005">
    <property type="protein sequence ID" value="OYR88781.1"/>
    <property type="molecule type" value="Genomic_DNA"/>
</dbReference>
<reference evidence="6 9" key="2">
    <citation type="submission" date="2017-05" db="EMBL/GenBank/DDBJ databases">
        <authorList>
            <person name="Lin X.B."/>
            <person name="Stothard P."/>
            <person name="Tasseva G."/>
            <person name="Walter J."/>
        </authorList>
    </citation>
    <scope>NUCLEOTIDE SEQUENCE [LARGE SCALE GENOMIC DNA]</scope>
    <source>
        <strain evidence="6 9">609u</strain>
    </source>
</reference>
<feature type="region of interest" description="Disordered" evidence="4">
    <location>
        <begin position="374"/>
        <end position="394"/>
    </location>
</feature>
<comment type="caution">
    <text evidence="7">The sequence shown here is derived from an EMBL/GenBank/DDBJ whole genome shotgun (WGS) entry which is preliminary data.</text>
</comment>
<gene>
    <name evidence="6" type="ORF">CBF53_01800</name>
    <name evidence="7" type="ORF">CBF70_02625</name>
</gene>
<dbReference type="Proteomes" id="UP000216316">
    <property type="component" value="Unassembled WGS sequence"/>
</dbReference>
<evidence type="ECO:0000256" key="3">
    <source>
        <dbReference type="ARBA" id="ARBA00022840"/>
    </source>
</evidence>
<dbReference type="InterPro" id="IPR003959">
    <property type="entry name" value="ATPase_AAA_core"/>
</dbReference>
<evidence type="ECO:0000259" key="5">
    <source>
        <dbReference type="SMART" id="SM00382"/>
    </source>
</evidence>
<dbReference type="FunFam" id="3.40.50.300:FF:000216">
    <property type="entry name" value="Type VII secretion ATPase EccA"/>
    <property type="match status" value="1"/>
</dbReference>
<evidence type="ECO:0000313" key="8">
    <source>
        <dbReference type="Proteomes" id="UP000215828"/>
    </source>
</evidence>
<dbReference type="EMBL" id="NGNX01000007">
    <property type="protein sequence ID" value="OYR92804.1"/>
    <property type="molecule type" value="Genomic_DNA"/>
</dbReference>
<dbReference type="InterPro" id="IPR050773">
    <property type="entry name" value="CbxX/CfxQ_RuBisCO_ESX"/>
</dbReference>